<name>A0A2W2FM74_9ACTN</name>
<reference evidence="2 3" key="1">
    <citation type="submission" date="2018-01" db="EMBL/GenBank/DDBJ databases">
        <title>Draft genome sequence of Jishengella sp. NA12.</title>
        <authorList>
            <person name="Sahin N."/>
            <person name="Ay H."/>
            <person name="Saygin H."/>
        </authorList>
    </citation>
    <scope>NUCLEOTIDE SEQUENCE [LARGE SCALE GENOMIC DNA]</scope>
    <source>
        <strain evidence="2 3">NA12</strain>
    </source>
</reference>
<dbReference type="OrthoDB" id="4331925at2"/>
<accession>A0A2W2FM74</accession>
<dbReference type="AlphaFoldDB" id="A0A2W2FM74"/>
<organism evidence="2 3">
    <name type="scientific">Micromonospora craterilacus</name>
    <dbReference type="NCBI Taxonomy" id="1655439"/>
    <lineage>
        <taxon>Bacteria</taxon>
        <taxon>Bacillati</taxon>
        <taxon>Actinomycetota</taxon>
        <taxon>Actinomycetes</taxon>
        <taxon>Micromonosporales</taxon>
        <taxon>Micromonosporaceae</taxon>
        <taxon>Micromonospora</taxon>
    </lineage>
</organism>
<feature type="signal peptide" evidence="1">
    <location>
        <begin position="1"/>
        <end position="32"/>
    </location>
</feature>
<sequence length="125" mass="12830">MKAPKKFLTRLGAVAIAGAVAATVLPATPALALGNNRVVTRGCGENYVSSGYYSAGSGRYTSWAQTSKRGGSCSGRLSSALVRSNGAQTTRVYGSNSVAYAEYTEAPIARQGLHWGCDSCGATTS</sequence>
<keyword evidence="3" id="KW-1185">Reference proteome</keyword>
<keyword evidence="1" id="KW-0732">Signal</keyword>
<gene>
    <name evidence="2" type="ORF">C1I95_04220</name>
</gene>
<evidence type="ECO:0000313" key="3">
    <source>
        <dbReference type="Proteomes" id="UP000248924"/>
    </source>
</evidence>
<evidence type="ECO:0000313" key="2">
    <source>
        <dbReference type="EMBL" id="PZG22897.1"/>
    </source>
</evidence>
<proteinExistence type="predicted"/>
<comment type="caution">
    <text evidence="2">The sequence shown here is derived from an EMBL/GenBank/DDBJ whole genome shotgun (WGS) entry which is preliminary data.</text>
</comment>
<protein>
    <submittedName>
        <fullName evidence="2">Uncharacterized protein</fullName>
    </submittedName>
</protein>
<evidence type="ECO:0000256" key="1">
    <source>
        <dbReference type="SAM" id="SignalP"/>
    </source>
</evidence>
<dbReference type="EMBL" id="POTY01000014">
    <property type="protein sequence ID" value="PZG22897.1"/>
    <property type="molecule type" value="Genomic_DNA"/>
</dbReference>
<dbReference type="RefSeq" id="WP_111212437.1">
    <property type="nucleotide sequence ID" value="NZ_POTY01000014.1"/>
</dbReference>
<feature type="chain" id="PRO_5015898567" evidence="1">
    <location>
        <begin position="33"/>
        <end position="125"/>
    </location>
</feature>
<dbReference type="Proteomes" id="UP000248924">
    <property type="component" value="Unassembled WGS sequence"/>
</dbReference>